<proteinExistence type="predicted"/>
<feature type="signal peptide" evidence="1">
    <location>
        <begin position="1"/>
        <end position="25"/>
    </location>
</feature>
<gene>
    <name evidence="2" type="ORF">Q8A70_24110</name>
</gene>
<organism evidence="2 3">
    <name type="scientific">Dongia sedimenti</name>
    <dbReference type="NCBI Taxonomy" id="3064282"/>
    <lineage>
        <taxon>Bacteria</taxon>
        <taxon>Pseudomonadati</taxon>
        <taxon>Pseudomonadota</taxon>
        <taxon>Alphaproteobacteria</taxon>
        <taxon>Rhodospirillales</taxon>
        <taxon>Dongiaceae</taxon>
        <taxon>Dongia</taxon>
    </lineage>
</organism>
<keyword evidence="1" id="KW-0732">Signal</keyword>
<protein>
    <recommendedName>
        <fullName evidence="4">DUF4136 domain-containing protein</fullName>
    </recommendedName>
</protein>
<evidence type="ECO:0008006" key="4">
    <source>
        <dbReference type="Google" id="ProtNLM"/>
    </source>
</evidence>
<accession>A0ABU0YSV1</accession>
<dbReference type="EMBL" id="JAUYVI010000008">
    <property type="protein sequence ID" value="MDQ7250795.1"/>
    <property type="molecule type" value="Genomic_DNA"/>
</dbReference>
<dbReference type="RefSeq" id="WP_379960530.1">
    <property type="nucleotide sequence ID" value="NZ_JAUYVI010000008.1"/>
</dbReference>
<keyword evidence="3" id="KW-1185">Reference proteome</keyword>
<evidence type="ECO:0000256" key="1">
    <source>
        <dbReference type="SAM" id="SignalP"/>
    </source>
</evidence>
<evidence type="ECO:0000313" key="2">
    <source>
        <dbReference type="EMBL" id="MDQ7250795.1"/>
    </source>
</evidence>
<comment type="caution">
    <text evidence="2">The sequence shown here is derived from an EMBL/GenBank/DDBJ whole genome shotgun (WGS) entry which is preliminary data.</text>
</comment>
<feature type="chain" id="PRO_5047454120" description="DUF4136 domain-containing protein" evidence="1">
    <location>
        <begin position="26"/>
        <end position="177"/>
    </location>
</feature>
<evidence type="ECO:0000313" key="3">
    <source>
        <dbReference type="Proteomes" id="UP001230156"/>
    </source>
</evidence>
<reference evidence="3" key="1">
    <citation type="submission" date="2023-08" db="EMBL/GenBank/DDBJ databases">
        <title>Rhodospirillaceae gen. nov., a novel taxon isolated from the Yangtze River Yuezi River estuary sludge.</title>
        <authorList>
            <person name="Ruan L."/>
        </authorList>
    </citation>
    <scope>NUCLEOTIDE SEQUENCE [LARGE SCALE GENOMIC DNA]</scope>
    <source>
        <strain evidence="3">R-7</strain>
    </source>
</reference>
<dbReference type="Proteomes" id="UP001230156">
    <property type="component" value="Unassembled WGS sequence"/>
</dbReference>
<sequence>MSPLSAARRLIATLSALAFVAGCSAGTINYVHIDSSYDPTSLAHIPYTGPLFAEVSGNPFGIPQADLQRAVNNAIQPPGAKAETGQGVRVHIAFGPTAADRHSACSMGGSNTMSDTISVVAALCRGGGAATTYLVGSVDGVKGPSDPRFESFLRQVTVQLFPRTDPNRDPPCFFPNC</sequence>
<name>A0ABU0YSV1_9PROT</name>